<keyword evidence="2" id="KW-0472">Membrane</keyword>
<reference evidence="3 4" key="1">
    <citation type="submission" date="2018-03" db="EMBL/GenBank/DDBJ databases">
        <title>Phenotypic and genomic properties of Cyclonatronum proteinivorum gen. nov., sp. nov., a haloalkaliphilic bacteroidete from soda lakes possessing Na+-translocating rhodopsin.</title>
        <authorList>
            <person name="Toshchakov S.V."/>
            <person name="Korzhenkov A."/>
            <person name="Samarov N.I."/>
            <person name="Kublanov I.V."/>
            <person name="Muntyan M.S."/>
            <person name="Sorokin D.Y."/>
        </authorList>
    </citation>
    <scope>NUCLEOTIDE SEQUENCE [LARGE SCALE GENOMIC DNA]</scope>
    <source>
        <strain evidence="3 4">Omega</strain>
    </source>
</reference>
<feature type="transmembrane region" description="Helical" evidence="2">
    <location>
        <begin position="5"/>
        <end position="25"/>
    </location>
</feature>
<dbReference type="AlphaFoldDB" id="A0A345UMP4"/>
<name>A0A345UMP4_9BACT</name>
<feature type="compositionally biased region" description="Basic and acidic residues" evidence="1">
    <location>
        <begin position="65"/>
        <end position="75"/>
    </location>
</feature>
<feature type="compositionally biased region" description="Polar residues" evidence="1">
    <location>
        <begin position="76"/>
        <end position="88"/>
    </location>
</feature>
<protein>
    <submittedName>
        <fullName evidence="3">Uncharacterized protein</fullName>
    </submittedName>
</protein>
<proteinExistence type="predicted"/>
<evidence type="ECO:0000256" key="2">
    <source>
        <dbReference type="SAM" id="Phobius"/>
    </source>
</evidence>
<keyword evidence="2" id="KW-0812">Transmembrane</keyword>
<gene>
    <name evidence="3" type="ORF">CYPRO_2504</name>
</gene>
<evidence type="ECO:0000256" key="1">
    <source>
        <dbReference type="SAM" id="MobiDB-lite"/>
    </source>
</evidence>
<dbReference type="EMBL" id="CP027806">
    <property type="protein sequence ID" value="AXJ01746.1"/>
    <property type="molecule type" value="Genomic_DNA"/>
</dbReference>
<sequence>MNKNLLIIIAGLLIGGIAGFAYWFFIGCNTGNCAITSNWTTSTLYGLGMGGLGGSIVKDSIAARRENRERAKSNESQDASISDNPKSN</sequence>
<accession>A0A345UMP4</accession>
<evidence type="ECO:0000313" key="4">
    <source>
        <dbReference type="Proteomes" id="UP000254808"/>
    </source>
</evidence>
<evidence type="ECO:0000313" key="3">
    <source>
        <dbReference type="EMBL" id="AXJ01746.1"/>
    </source>
</evidence>
<dbReference type="KEGG" id="cprv:CYPRO_2504"/>
<dbReference type="RefSeq" id="WP_114984904.1">
    <property type="nucleotide sequence ID" value="NZ_CP027806.1"/>
</dbReference>
<dbReference type="Proteomes" id="UP000254808">
    <property type="component" value="Chromosome"/>
</dbReference>
<keyword evidence="2" id="KW-1133">Transmembrane helix</keyword>
<keyword evidence="4" id="KW-1185">Reference proteome</keyword>
<dbReference type="PROSITE" id="PS51257">
    <property type="entry name" value="PROKAR_LIPOPROTEIN"/>
    <property type="match status" value="1"/>
</dbReference>
<feature type="region of interest" description="Disordered" evidence="1">
    <location>
        <begin position="65"/>
        <end position="88"/>
    </location>
</feature>
<dbReference type="OrthoDB" id="2062758at2"/>
<organism evidence="3 4">
    <name type="scientific">Cyclonatronum proteinivorum</name>
    <dbReference type="NCBI Taxonomy" id="1457365"/>
    <lineage>
        <taxon>Bacteria</taxon>
        <taxon>Pseudomonadati</taxon>
        <taxon>Balneolota</taxon>
        <taxon>Balneolia</taxon>
        <taxon>Balneolales</taxon>
        <taxon>Cyclonatronaceae</taxon>
        <taxon>Cyclonatronum</taxon>
    </lineage>
</organism>